<organism evidence="4 5">
    <name type="scientific">Methylobacterium isbiliense</name>
    <dbReference type="NCBI Taxonomy" id="315478"/>
    <lineage>
        <taxon>Bacteria</taxon>
        <taxon>Pseudomonadati</taxon>
        <taxon>Pseudomonadota</taxon>
        <taxon>Alphaproteobacteria</taxon>
        <taxon>Hyphomicrobiales</taxon>
        <taxon>Methylobacteriaceae</taxon>
        <taxon>Methylobacterium</taxon>
    </lineage>
</organism>
<protein>
    <submittedName>
        <fullName evidence="4">Protein ImuB</fullName>
    </submittedName>
</protein>
<dbReference type="Pfam" id="PF11799">
    <property type="entry name" value="IMS_C"/>
    <property type="match status" value="1"/>
</dbReference>
<reference evidence="4" key="1">
    <citation type="journal article" date="2021" name="Front. Microbiol.">
        <title>Comprehensive Comparative Genomics and Phenotyping of Methylobacterium Species.</title>
        <authorList>
            <person name="Alessa O."/>
            <person name="Ogura Y."/>
            <person name="Fujitani Y."/>
            <person name="Takami H."/>
            <person name="Hayashi T."/>
            <person name="Sahin N."/>
            <person name="Tani A."/>
        </authorList>
    </citation>
    <scope>NUCLEOTIDE SEQUENCE</scope>
    <source>
        <strain evidence="4">DSM 17168</strain>
    </source>
</reference>
<dbReference type="InterPro" id="IPR017961">
    <property type="entry name" value="DNA_pol_Y-fam_little_finger"/>
</dbReference>
<dbReference type="PANTHER" id="PTHR35369:SF2">
    <property type="entry name" value="BLR3025 PROTEIN"/>
    <property type="match status" value="1"/>
</dbReference>
<accession>A0ABQ4SMF6</accession>
<gene>
    <name evidence="4" type="primary">imuB_1</name>
    <name evidence="4" type="ORF">GMJLKIPL_6233</name>
</gene>
<dbReference type="SUPFAM" id="SSF56672">
    <property type="entry name" value="DNA/RNA polymerases"/>
    <property type="match status" value="1"/>
</dbReference>
<feature type="region of interest" description="Disordered" evidence="2">
    <location>
        <begin position="358"/>
        <end position="385"/>
    </location>
</feature>
<feature type="domain" description="DNA polymerase Y-family little finger" evidence="3">
    <location>
        <begin position="211"/>
        <end position="313"/>
    </location>
</feature>
<keyword evidence="5" id="KW-1185">Reference proteome</keyword>
<name>A0ABQ4SMF6_9HYPH</name>
<dbReference type="EMBL" id="BPQQ01000109">
    <property type="protein sequence ID" value="GJE04272.1"/>
    <property type="molecule type" value="Genomic_DNA"/>
</dbReference>
<proteinExistence type="predicted"/>
<dbReference type="Proteomes" id="UP001055153">
    <property type="component" value="Unassembled WGS sequence"/>
</dbReference>
<comment type="caution">
    <text evidence="4">The sequence shown here is derived from an EMBL/GenBank/DDBJ whole genome shotgun (WGS) entry which is preliminary data.</text>
</comment>
<evidence type="ECO:0000256" key="1">
    <source>
        <dbReference type="ARBA" id="ARBA00022763"/>
    </source>
</evidence>
<evidence type="ECO:0000259" key="3">
    <source>
        <dbReference type="Pfam" id="PF11799"/>
    </source>
</evidence>
<dbReference type="InterPro" id="IPR043502">
    <property type="entry name" value="DNA/RNA_pol_sf"/>
</dbReference>
<dbReference type="InterPro" id="IPR050356">
    <property type="entry name" value="SulA_CellDiv_inhibitor"/>
</dbReference>
<evidence type="ECO:0000313" key="4">
    <source>
        <dbReference type="EMBL" id="GJE04272.1"/>
    </source>
</evidence>
<dbReference type="PANTHER" id="PTHR35369">
    <property type="entry name" value="BLR3025 PROTEIN-RELATED"/>
    <property type="match status" value="1"/>
</dbReference>
<sequence length="477" mass="51671">MAQVGGALRLAAVGREAMALGLRPGQTLADARARIPHLVVEDHDPAADAALLHRMAGACDRWTPLVALDPPDGLILDVTGCAHLVGGEAELRAQSLRRFRHAGFSVCATIAGTPDAARALARFGRAGTVPPGGEAEAVRALPVAALGLEQDTRAALALAGLKRLGDLAGLPSRPLAARFGEEPGRRLRRVQGLEDRRITPLRPRPACWADEVFADPVAHRPAIAAALQRLAGRVADRLEAEGRGGRAFEASFFRSDGAVRRIGIRTGRPQRDPDTILRLLRERLDALADPLDPGFGFDRVRLAVAAAEPLEPRQPRLDGEADHEDAVSDLVDRLVARLGAARVLRFVAADTHDPLRSSRLVPAAEPGASSAPWPVPEPSEPPARPLHLFDPPQAVEALAEVPDGPPLRFRWQGVLHTIVHAEGPERIAPEWWRDPDAPTRDYYRVEDAQGGRFWLYRAGLYDRETGPPRWYLHGLFA</sequence>
<dbReference type="CDD" id="cd03468">
    <property type="entry name" value="PolY_like"/>
    <property type="match status" value="1"/>
</dbReference>
<feature type="compositionally biased region" description="Pro residues" evidence="2">
    <location>
        <begin position="373"/>
        <end position="384"/>
    </location>
</feature>
<evidence type="ECO:0000313" key="5">
    <source>
        <dbReference type="Proteomes" id="UP001055153"/>
    </source>
</evidence>
<evidence type="ECO:0000256" key="2">
    <source>
        <dbReference type="SAM" id="MobiDB-lite"/>
    </source>
</evidence>
<keyword evidence="1" id="KW-0227">DNA damage</keyword>
<reference evidence="4" key="2">
    <citation type="submission" date="2021-08" db="EMBL/GenBank/DDBJ databases">
        <authorList>
            <person name="Tani A."/>
            <person name="Ola A."/>
            <person name="Ogura Y."/>
            <person name="Katsura K."/>
            <person name="Hayashi T."/>
        </authorList>
    </citation>
    <scope>NUCLEOTIDE SEQUENCE</scope>
    <source>
        <strain evidence="4">DSM 17168</strain>
    </source>
</reference>